<evidence type="ECO:0000256" key="2">
    <source>
        <dbReference type="ARBA" id="ARBA00023125"/>
    </source>
</evidence>
<dbReference type="GO" id="GO:0043565">
    <property type="term" value="F:sequence-specific DNA binding"/>
    <property type="evidence" value="ECO:0007669"/>
    <property type="project" value="InterPro"/>
</dbReference>
<name>A0A3E3DQR1_9FIRM</name>
<keyword evidence="3" id="KW-0804">Transcription</keyword>
<accession>A0A3E3DQR1</accession>
<dbReference type="PANTHER" id="PTHR43280:SF2">
    <property type="entry name" value="HTH-TYPE TRANSCRIPTIONAL REGULATOR EXSA"/>
    <property type="match status" value="1"/>
</dbReference>
<evidence type="ECO:0000256" key="1">
    <source>
        <dbReference type="ARBA" id="ARBA00023015"/>
    </source>
</evidence>
<dbReference type="SUPFAM" id="SSF46689">
    <property type="entry name" value="Homeodomain-like"/>
    <property type="match status" value="2"/>
</dbReference>
<dbReference type="PROSITE" id="PS01124">
    <property type="entry name" value="HTH_ARAC_FAMILY_2"/>
    <property type="match status" value="1"/>
</dbReference>
<dbReference type="EMBL" id="QTJW01000003">
    <property type="protein sequence ID" value="RGD71641.1"/>
    <property type="molecule type" value="Genomic_DNA"/>
</dbReference>
<evidence type="ECO:0000256" key="3">
    <source>
        <dbReference type="ARBA" id="ARBA00023163"/>
    </source>
</evidence>
<gene>
    <name evidence="5" type="ORF">DWX31_05000</name>
</gene>
<dbReference type="InterPro" id="IPR018060">
    <property type="entry name" value="HTH_AraC"/>
</dbReference>
<reference evidence="5 6" key="1">
    <citation type="submission" date="2018-08" db="EMBL/GenBank/DDBJ databases">
        <title>A genome reference for cultivated species of the human gut microbiota.</title>
        <authorList>
            <person name="Zou Y."/>
            <person name="Xue W."/>
            <person name="Luo G."/>
        </authorList>
    </citation>
    <scope>NUCLEOTIDE SEQUENCE [LARGE SCALE GENOMIC DNA]</scope>
    <source>
        <strain evidence="5 6">AF19-13AC</strain>
    </source>
</reference>
<keyword evidence="1" id="KW-0805">Transcription regulation</keyword>
<comment type="caution">
    <text evidence="5">The sequence shown here is derived from an EMBL/GenBank/DDBJ whole genome shotgun (WGS) entry which is preliminary data.</text>
</comment>
<dbReference type="PANTHER" id="PTHR43280">
    <property type="entry name" value="ARAC-FAMILY TRANSCRIPTIONAL REGULATOR"/>
    <property type="match status" value="1"/>
</dbReference>
<evidence type="ECO:0000259" key="4">
    <source>
        <dbReference type="PROSITE" id="PS01124"/>
    </source>
</evidence>
<evidence type="ECO:0000313" key="5">
    <source>
        <dbReference type="EMBL" id="RGD71641.1"/>
    </source>
</evidence>
<proteinExistence type="predicted"/>
<dbReference type="InterPro" id="IPR020449">
    <property type="entry name" value="Tscrpt_reg_AraC-type_HTH"/>
</dbReference>
<dbReference type="Gene3D" id="1.10.10.60">
    <property type="entry name" value="Homeodomain-like"/>
    <property type="match status" value="2"/>
</dbReference>
<dbReference type="SUPFAM" id="SSF51215">
    <property type="entry name" value="Regulatory protein AraC"/>
    <property type="match status" value="1"/>
</dbReference>
<dbReference type="SMART" id="SM00342">
    <property type="entry name" value="HTH_ARAC"/>
    <property type="match status" value="1"/>
</dbReference>
<sequence length="319" mass="37669">MPFPLYHDYYIIHSMYSENKEAVMKTQENGYIINISQPLSCRDTGKFEAPSSDWRHDALPLDDSYELCVVTKGILYLKYRGISYSIHENQFLLIDPHEAPNNVRRGYNNNKCDFYWLHFYPPSEIRKTEFENVDFPFLEAVNEIFIPNQGTLIYPEKIAIFMRQLQDTIRSNYSFLEVNYLTTLILCEISNQISILKSDEEAQFQTNTGIYNSIIDFIDENLDKDLKLRNIANKFNYNEQYIARLFKSLGSVSLHQFILNQRISQANYYLSETSLSIKEIAQKLGYHDSHNFMKIYKRETGLTPSEYRNSFPNRLRYDT</sequence>
<dbReference type="Pfam" id="PF12833">
    <property type="entry name" value="HTH_18"/>
    <property type="match status" value="1"/>
</dbReference>
<dbReference type="InterPro" id="IPR009057">
    <property type="entry name" value="Homeodomain-like_sf"/>
</dbReference>
<dbReference type="GO" id="GO:0003700">
    <property type="term" value="F:DNA-binding transcription factor activity"/>
    <property type="evidence" value="ECO:0007669"/>
    <property type="project" value="InterPro"/>
</dbReference>
<dbReference type="OrthoDB" id="1410840at2"/>
<keyword evidence="2" id="KW-0238">DNA-binding</keyword>
<dbReference type="Proteomes" id="UP000261023">
    <property type="component" value="Unassembled WGS sequence"/>
</dbReference>
<evidence type="ECO:0000313" key="6">
    <source>
        <dbReference type="Proteomes" id="UP000261023"/>
    </source>
</evidence>
<protein>
    <submittedName>
        <fullName evidence="5">AraC family transcriptional regulator</fullName>
    </submittedName>
</protein>
<feature type="domain" description="HTH araC/xylS-type" evidence="4">
    <location>
        <begin position="212"/>
        <end position="310"/>
    </location>
</feature>
<dbReference type="AlphaFoldDB" id="A0A3E3DQR1"/>
<dbReference type="PRINTS" id="PR00032">
    <property type="entry name" value="HTHARAC"/>
</dbReference>
<dbReference type="InterPro" id="IPR037923">
    <property type="entry name" value="HTH-like"/>
</dbReference>
<organism evidence="5 6">
    <name type="scientific">Hungatella hathewayi</name>
    <dbReference type="NCBI Taxonomy" id="154046"/>
    <lineage>
        <taxon>Bacteria</taxon>
        <taxon>Bacillati</taxon>
        <taxon>Bacillota</taxon>
        <taxon>Clostridia</taxon>
        <taxon>Lachnospirales</taxon>
        <taxon>Lachnospiraceae</taxon>
        <taxon>Hungatella</taxon>
    </lineage>
</organism>